<feature type="transmembrane region" description="Helical" evidence="6">
    <location>
        <begin position="170"/>
        <end position="191"/>
    </location>
</feature>
<dbReference type="PANTHER" id="PTHR31102">
    <property type="match status" value="1"/>
</dbReference>
<dbReference type="GO" id="GO:1902600">
    <property type="term" value="P:proton transmembrane transport"/>
    <property type="evidence" value="ECO:0007669"/>
    <property type="project" value="InterPro"/>
</dbReference>
<reference evidence="8" key="1">
    <citation type="journal article" date="2012" name="Proc. Natl. Acad. Sci. U.S.A.">
        <title>Antigenic diversity is generated by distinct evolutionary mechanisms in African trypanosome species.</title>
        <authorList>
            <person name="Jackson A.P."/>
            <person name="Berry A."/>
            <person name="Aslett M."/>
            <person name="Allison H.C."/>
            <person name="Burton P."/>
            <person name="Vavrova-Anderson J."/>
            <person name="Brown R."/>
            <person name="Browne H."/>
            <person name="Corton N."/>
            <person name="Hauser H."/>
            <person name="Gamble J."/>
            <person name="Gilderthorp R."/>
            <person name="Marcello L."/>
            <person name="McQuillan J."/>
            <person name="Otto T.D."/>
            <person name="Quail M.A."/>
            <person name="Sanders M.J."/>
            <person name="van Tonder A."/>
            <person name="Ginger M.L."/>
            <person name="Field M.C."/>
            <person name="Barry J.D."/>
            <person name="Hertz-Fowler C."/>
            <person name="Berriman M."/>
        </authorList>
    </citation>
    <scope>NUCLEOTIDE SEQUENCE</scope>
    <source>
        <strain evidence="8">IL3000</strain>
    </source>
</reference>
<evidence type="ECO:0000256" key="3">
    <source>
        <dbReference type="ARBA" id="ARBA00022989"/>
    </source>
</evidence>
<protein>
    <submittedName>
        <fullName evidence="8">Uncharacterized protein TCIL3000_5_2370</fullName>
    </submittedName>
</protein>
<dbReference type="AlphaFoldDB" id="G0UMW9"/>
<gene>
    <name evidence="8" type="ORF">TCIL3000_5_2370</name>
</gene>
<dbReference type="Pfam" id="PF00999">
    <property type="entry name" value="Na_H_Exchanger"/>
    <property type="match status" value="1"/>
</dbReference>
<feature type="transmembrane region" description="Helical" evidence="6">
    <location>
        <begin position="590"/>
        <end position="612"/>
    </location>
</feature>
<proteinExistence type="predicted"/>
<accession>G0UMW9</accession>
<organism evidence="8">
    <name type="scientific">Trypanosoma congolense (strain IL3000)</name>
    <dbReference type="NCBI Taxonomy" id="1068625"/>
    <lineage>
        <taxon>Eukaryota</taxon>
        <taxon>Discoba</taxon>
        <taxon>Euglenozoa</taxon>
        <taxon>Kinetoplastea</taxon>
        <taxon>Metakinetoplastina</taxon>
        <taxon>Trypanosomatida</taxon>
        <taxon>Trypanosomatidae</taxon>
        <taxon>Trypanosoma</taxon>
        <taxon>Nannomonas</taxon>
    </lineage>
</organism>
<evidence type="ECO:0000259" key="7">
    <source>
        <dbReference type="Pfam" id="PF00999"/>
    </source>
</evidence>
<keyword evidence="3 6" id="KW-1133">Transmembrane helix</keyword>
<sequence>MHNNNPTEPVCGSDDQRCDTTLQHAVLVSEEPRDTSATEVSQQAKSERETSTSTPVFDGVPHHLHPLVHKINTLSEIDILHIAAITEHVVTRDVYTPLLHKGSSWFLPEILDVEKGTQHPIVSCGKRGTVVVAVCGRLLVFPMLRMGICALVLLLVWFTLWSVLPHTMVTPGGCIWDPVVLVLVSTVAGGFLSRFMQIPPLVGVLWVAIAWNNIPYEGYLTSGIGLQLKDISSKMGLSVIMARAGFSMTISGLHSQWKHTLLLAVIPFALEATSHSLIANAVFHYNNYDWAFLQGSICSIVSPSVVVPGVLYLQNMGYGRGSGPLSLMLSSVGIEIAVGVWMSSIFLERIFLERGTVASVLLGPAQLIGGTFVGIGVGIVFFYLVELYKSEWRRLPNGKMHVKCFLSALNFAVFVFLNIIVLLVFLGYGLNLAGGGCTACISFASTVTHMCIRQHNAELEEQKQYMGGRLALLWDNFMMPVLFSMMGAKIDVKSVFNSDFLPKALICLFSSTAVRMITIFMVQTGSGLSLREKLLVCLGYCGKASAQASLGPIAAFIVAAEIAALPAGQAPTEQQLEIQHFAKNIQQMSAFYVMTMAALASVGLMQGGMALLRRPAHQAGGNSARVSEHGERKE</sequence>
<dbReference type="InterPro" id="IPR006153">
    <property type="entry name" value="Cation/H_exchanger_TM"/>
</dbReference>
<dbReference type="EMBL" id="HE575318">
    <property type="protein sequence ID" value="CCC90528.1"/>
    <property type="molecule type" value="Genomic_DNA"/>
</dbReference>
<evidence type="ECO:0000256" key="6">
    <source>
        <dbReference type="SAM" id="Phobius"/>
    </source>
</evidence>
<dbReference type="PANTHER" id="PTHR31102:SF1">
    <property type="entry name" value="CATION_H+ EXCHANGER DOMAIN-CONTAINING PROTEIN"/>
    <property type="match status" value="1"/>
</dbReference>
<feature type="transmembrane region" description="Helical" evidence="6">
    <location>
        <begin position="432"/>
        <end position="452"/>
    </location>
</feature>
<evidence type="ECO:0000256" key="1">
    <source>
        <dbReference type="ARBA" id="ARBA00004141"/>
    </source>
</evidence>
<dbReference type="GO" id="GO:0015297">
    <property type="term" value="F:antiporter activity"/>
    <property type="evidence" value="ECO:0007669"/>
    <property type="project" value="InterPro"/>
</dbReference>
<evidence type="ECO:0000256" key="5">
    <source>
        <dbReference type="SAM" id="MobiDB-lite"/>
    </source>
</evidence>
<feature type="region of interest" description="Disordered" evidence="5">
    <location>
        <begin position="27"/>
        <end position="56"/>
    </location>
</feature>
<evidence type="ECO:0000313" key="8">
    <source>
        <dbReference type="EMBL" id="CCC90528.1"/>
    </source>
</evidence>
<keyword evidence="2 6" id="KW-0812">Transmembrane</keyword>
<feature type="transmembrane region" description="Helical" evidence="6">
    <location>
        <begin position="472"/>
        <end position="488"/>
    </location>
</feature>
<evidence type="ECO:0000256" key="2">
    <source>
        <dbReference type="ARBA" id="ARBA00022692"/>
    </source>
</evidence>
<keyword evidence="4 6" id="KW-0472">Membrane</keyword>
<feature type="transmembrane region" description="Helical" evidence="6">
    <location>
        <begin position="146"/>
        <end position="164"/>
    </location>
</feature>
<feature type="transmembrane region" description="Helical" evidence="6">
    <location>
        <begin position="367"/>
        <end position="385"/>
    </location>
</feature>
<evidence type="ECO:0000256" key="4">
    <source>
        <dbReference type="ARBA" id="ARBA00023136"/>
    </source>
</evidence>
<name>G0UMW9_TRYCI</name>
<dbReference type="VEuPathDB" id="TriTrypDB:TcIL3000_5_2370"/>
<feature type="transmembrane region" description="Helical" evidence="6">
    <location>
        <begin position="405"/>
        <end position="426"/>
    </location>
</feature>
<dbReference type="InterPro" id="IPR051843">
    <property type="entry name" value="CPA1_transporter"/>
</dbReference>
<comment type="subcellular location">
    <subcellularLocation>
        <location evidence="1">Membrane</location>
        <topology evidence="1">Multi-pass membrane protein</topology>
    </subcellularLocation>
</comment>
<feature type="transmembrane region" description="Helical" evidence="6">
    <location>
        <begin position="198"/>
        <end position="215"/>
    </location>
</feature>
<feature type="transmembrane region" description="Helical" evidence="6">
    <location>
        <begin position="325"/>
        <end position="347"/>
    </location>
</feature>
<dbReference type="GO" id="GO:0016020">
    <property type="term" value="C:membrane"/>
    <property type="evidence" value="ECO:0007669"/>
    <property type="project" value="UniProtKB-SubCell"/>
</dbReference>
<feature type="transmembrane region" description="Helical" evidence="6">
    <location>
        <begin position="291"/>
        <end position="313"/>
    </location>
</feature>
<feature type="domain" description="Cation/H+ exchanger transmembrane" evidence="7">
    <location>
        <begin position="183"/>
        <end position="548"/>
    </location>
</feature>